<dbReference type="InterPro" id="IPR023210">
    <property type="entry name" value="NADP_OxRdtase_dom"/>
</dbReference>
<evidence type="ECO:0000256" key="1">
    <source>
        <dbReference type="ARBA" id="ARBA00023002"/>
    </source>
</evidence>
<sequence length="327" mass="35893">MNKRMLGKDGPLVGAVGLGCMSFAGFYGATNEAESHRTLARAAELGVTHLDTSNVYGAGLSESVIGSFLKSHPHRFSIATKTGIVAGPPRSFNNSKDHMRNTLEESLRRLGVEHVDLFYVHRRDQTIPIEDVAGFLADFVAEGKIGGIGFSEIAPSSLRRAAQIHPVRAVQCEYSLWTRIPELGLIQACAELGAAFVAFSPLARGMFADKIPDPAAFTERDFRRENPRFTEPNFSYNRKAVQKFINYAQDQGAPPASMALEWVLRQGDHIIAIPGTRTAKHLEQNALAGDLKLSDEQLHAIDKLLPAGFAHGFRYTDKQLVGIEQYC</sequence>
<reference evidence="3" key="1">
    <citation type="submission" date="2021-08" db="EMBL/GenBank/DDBJ databases">
        <title>Hoeflea bacterium WL0058 sp. nov., isolated from the sediment.</title>
        <authorList>
            <person name="Wang L."/>
            <person name="Zhang D."/>
        </authorList>
    </citation>
    <scope>NUCLEOTIDE SEQUENCE</scope>
    <source>
        <strain evidence="3">WL0058</strain>
    </source>
</reference>
<dbReference type="Proteomes" id="UP001196509">
    <property type="component" value="Unassembled WGS sequence"/>
</dbReference>
<accession>A0AAE2ZLY9</accession>
<keyword evidence="1" id="KW-0560">Oxidoreductase</keyword>
<name>A0AAE2ZLY9_9HYPH</name>
<dbReference type="AlphaFoldDB" id="A0AAE2ZLY9"/>
<dbReference type="Pfam" id="PF00248">
    <property type="entry name" value="Aldo_ket_red"/>
    <property type="match status" value="1"/>
</dbReference>
<evidence type="ECO:0000259" key="2">
    <source>
        <dbReference type="Pfam" id="PF00248"/>
    </source>
</evidence>
<organism evidence="3 4">
    <name type="scientific">Flavimaribacter sediminis</name>
    <dbReference type="NCBI Taxonomy" id="2865987"/>
    <lineage>
        <taxon>Bacteria</taxon>
        <taxon>Pseudomonadati</taxon>
        <taxon>Pseudomonadota</taxon>
        <taxon>Alphaproteobacteria</taxon>
        <taxon>Hyphomicrobiales</taxon>
        <taxon>Rhizobiaceae</taxon>
        <taxon>Flavimaribacter</taxon>
    </lineage>
</organism>
<dbReference type="PANTHER" id="PTHR43625:SF40">
    <property type="entry name" value="ALDO-KETO REDUCTASE YAKC [NADP(+)]"/>
    <property type="match status" value="1"/>
</dbReference>
<dbReference type="RefSeq" id="WP_220227679.1">
    <property type="nucleotide sequence ID" value="NZ_JAICBX010000001.1"/>
</dbReference>
<dbReference type="InterPro" id="IPR050791">
    <property type="entry name" value="Aldo-Keto_reductase"/>
</dbReference>
<dbReference type="EMBL" id="JAICBX010000001">
    <property type="protein sequence ID" value="MBW8637047.1"/>
    <property type="molecule type" value="Genomic_DNA"/>
</dbReference>
<evidence type="ECO:0000313" key="3">
    <source>
        <dbReference type="EMBL" id="MBW8637047.1"/>
    </source>
</evidence>
<dbReference type="PANTHER" id="PTHR43625">
    <property type="entry name" value="AFLATOXIN B1 ALDEHYDE REDUCTASE"/>
    <property type="match status" value="1"/>
</dbReference>
<comment type="caution">
    <text evidence="3">The sequence shown here is derived from an EMBL/GenBank/DDBJ whole genome shotgun (WGS) entry which is preliminary data.</text>
</comment>
<dbReference type="GO" id="GO:0005737">
    <property type="term" value="C:cytoplasm"/>
    <property type="evidence" value="ECO:0007669"/>
    <property type="project" value="TreeGrafter"/>
</dbReference>
<evidence type="ECO:0000313" key="4">
    <source>
        <dbReference type="Proteomes" id="UP001196509"/>
    </source>
</evidence>
<dbReference type="InterPro" id="IPR036812">
    <property type="entry name" value="NAD(P)_OxRdtase_dom_sf"/>
</dbReference>
<feature type="domain" description="NADP-dependent oxidoreductase" evidence="2">
    <location>
        <begin position="16"/>
        <end position="304"/>
    </location>
</feature>
<protein>
    <submittedName>
        <fullName evidence="3">Aldo/keto reductase</fullName>
    </submittedName>
</protein>
<dbReference type="PROSITE" id="PS51257">
    <property type="entry name" value="PROKAR_LIPOPROTEIN"/>
    <property type="match status" value="1"/>
</dbReference>
<keyword evidence="4" id="KW-1185">Reference proteome</keyword>
<gene>
    <name evidence="3" type="ORF">K1W69_07590</name>
</gene>
<dbReference type="GO" id="GO:0016491">
    <property type="term" value="F:oxidoreductase activity"/>
    <property type="evidence" value="ECO:0007669"/>
    <property type="project" value="UniProtKB-KW"/>
</dbReference>
<dbReference type="SUPFAM" id="SSF51430">
    <property type="entry name" value="NAD(P)-linked oxidoreductase"/>
    <property type="match status" value="1"/>
</dbReference>
<proteinExistence type="predicted"/>
<dbReference type="Gene3D" id="3.20.20.100">
    <property type="entry name" value="NADP-dependent oxidoreductase domain"/>
    <property type="match status" value="1"/>
</dbReference>